<evidence type="ECO:0000259" key="3">
    <source>
        <dbReference type="Pfam" id="PF13478"/>
    </source>
</evidence>
<dbReference type="PANTHER" id="PTHR30388">
    <property type="entry name" value="ALDEHYDE OXIDOREDUCTASE MOLYBDENUM COFACTOR ASSEMBLY PROTEIN"/>
    <property type="match status" value="1"/>
</dbReference>
<feature type="compositionally biased region" description="Low complexity" evidence="1">
    <location>
        <begin position="190"/>
        <end position="210"/>
    </location>
</feature>
<dbReference type="RefSeq" id="WP_344291360.1">
    <property type="nucleotide sequence ID" value="NZ_BAAAPF010000138.1"/>
</dbReference>
<gene>
    <name evidence="4" type="ORF">GCM10009802_39770</name>
</gene>
<dbReference type="InterPro" id="IPR027051">
    <property type="entry name" value="XdhC_Rossmann_dom"/>
</dbReference>
<organism evidence="4 5">
    <name type="scientific">Streptomyces synnematoformans</name>
    <dbReference type="NCBI Taxonomy" id="415721"/>
    <lineage>
        <taxon>Bacteria</taxon>
        <taxon>Bacillati</taxon>
        <taxon>Actinomycetota</taxon>
        <taxon>Actinomycetes</taxon>
        <taxon>Kitasatosporales</taxon>
        <taxon>Streptomycetaceae</taxon>
        <taxon>Streptomyces</taxon>
    </lineage>
</organism>
<keyword evidence="5" id="KW-1185">Reference proteome</keyword>
<dbReference type="Pfam" id="PF02625">
    <property type="entry name" value="XdhC_CoxI"/>
    <property type="match status" value="2"/>
</dbReference>
<feature type="domain" description="XdhC Rossmann" evidence="3">
    <location>
        <begin position="232"/>
        <end position="378"/>
    </location>
</feature>
<dbReference type="EMBL" id="BAAAPF010000138">
    <property type="protein sequence ID" value="GAA2131546.1"/>
    <property type="molecule type" value="Genomic_DNA"/>
</dbReference>
<feature type="region of interest" description="Disordered" evidence="1">
    <location>
        <begin position="176"/>
        <end position="210"/>
    </location>
</feature>
<dbReference type="InterPro" id="IPR052698">
    <property type="entry name" value="MoCofactor_Util/Proc"/>
</dbReference>
<name>A0ABP5KF72_9ACTN</name>
<feature type="region of interest" description="Disordered" evidence="1">
    <location>
        <begin position="391"/>
        <end position="431"/>
    </location>
</feature>
<protein>
    <submittedName>
        <fullName evidence="4">XdhC family protein</fullName>
    </submittedName>
</protein>
<dbReference type="Gene3D" id="3.40.50.720">
    <property type="entry name" value="NAD(P)-binding Rossmann-like Domain"/>
    <property type="match status" value="1"/>
</dbReference>
<dbReference type="Proteomes" id="UP001500443">
    <property type="component" value="Unassembled WGS sequence"/>
</dbReference>
<evidence type="ECO:0000259" key="2">
    <source>
        <dbReference type="Pfam" id="PF02625"/>
    </source>
</evidence>
<dbReference type="PANTHER" id="PTHR30388:SF4">
    <property type="entry name" value="MOLYBDENUM COFACTOR INSERTION CHAPERONE PAOD"/>
    <property type="match status" value="1"/>
</dbReference>
<evidence type="ECO:0000256" key="1">
    <source>
        <dbReference type="SAM" id="MobiDB-lite"/>
    </source>
</evidence>
<comment type="caution">
    <text evidence="4">The sequence shown here is derived from an EMBL/GenBank/DDBJ whole genome shotgun (WGS) entry which is preliminary data.</text>
</comment>
<evidence type="ECO:0000313" key="5">
    <source>
        <dbReference type="Proteomes" id="UP001500443"/>
    </source>
</evidence>
<evidence type="ECO:0000313" key="4">
    <source>
        <dbReference type="EMBL" id="GAA2131546.1"/>
    </source>
</evidence>
<feature type="domain" description="XdhC- CoxI" evidence="2">
    <location>
        <begin position="117"/>
        <end position="181"/>
    </location>
</feature>
<accession>A0ABP5KF72</accession>
<dbReference type="Pfam" id="PF13478">
    <property type="entry name" value="XdhC_C"/>
    <property type="match status" value="1"/>
</dbReference>
<proteinExistence type="predicted"/>
<feature type="domain" description="XdhC- CoxI" evidence="2">
    <location>
        <begin position="11"/>
        <end position="78"/>
    </location>
</feature>
<sequence length="431" mass="43807">MNAPWERLHRLWESGTPCGLATVVSTFGSAPRRPGSIMICAPDGTVTGSVSGGCVEGAVYELAHQAVRDGTAVLERYGVSDDDAGAVGLTCGGTIEVLVERVDRRSFPELGVLLRHLRSATPVALATVVGSDPSRPGARRGAHLVCWADGTAGSTGCPALDGETAAAARRLLAQGRSGTVRPAPVPPAPAGANGMAGPDGAAGASGASGADAAALDGGPRVFVNCLAPPPRMLVYGANEFAAALVHQGALLGFRVTLCDARPVFTTPERFPDADDVVVAWPHRHLAEQAAAGRLDERSVVVSLTHDPKFELPLLAAALRLDLAYVGAMGSRRSVADRRAALRAAGLTDGQLAGLSAPVGLDLGGADPAETALAVAAEILLLRRGGRGVRLSETSGPIHAGDRGRAGPDAPEPDHPVLTAAGSPAGFSRVAR</sequence>
<dbReference type="InterPro" id="IPR003777">
    <property type="entry name" value="XdhC_CoxI"/>
</dbReference>
<reference evidence="5" key="1">
    <citation type="journal article" date="2019" name="Int. J. Syst. Evol. Microbiol.">
        <title>The Global Catalogue of Microorganisms (GCM) 10K type strain sequencing project: providing services to taxonomists for standard genome sequencing and annotation.</title>
        <authorList>
            <consortium name="The Broad Institute Genomics Platform"/>
            <consortium name="The Broad Institute Genome Sequencing Center for Infectious Disease"/>
            <person name="Wu L."/>
            <person name="Ma J."/>
        </authorList>
    </citation>
    <scope>NUCLEOTIDE SEQUENCE [LARGE SCALE GENOMIC DNA]</scope>
    <source>
        <strain evidence="5">JCM 15481</strain>
    </source>
</reference>